<evidence type="ECO:0000313" key="1">
    <source>
        <dbReference type="EMBL" id="QJA92389.1"/>
    </source>
</evidence>
<dbReference type="AlphaFoldDB" id="A0A6M3LDH4"/>
<organism evidence="1">
    <name type="scientific">viral metagenome</name>
    <dbReference type="NCBI Taxonomy" id="1070528"/>
    <lineage>
        <taxon>unclassified sequences</taxon>
        <taxon>metagenomes</taxon>
        <taxon>organismal metagenomes</taxon>
    </lineage>
</organism>
<gene>
    <name evidence="1" type="ORF">MM415B04698_0002</name>
</gene>
<dbReference type="EMBL" id="MT143063">
    <property type="protein sequence ID" value="QJA92389.1"/>
    <property type="molecule type" value="Genomic_DNA"/>
</dbReference>
<sequence>MKRTIQVLLRRGGKKTIPAAVRGQWAMHRPLEDVHKDLWSLTHVPSGYGCWFSDYCDNIRKYFRSLESVPNWDGTGKIPKQFEREVKQIFGISG</sequence>
<accession>A0A6M3LDH4</accession>
<reference evidence="1" key="1">
    <citation type="submission" date="2020-03" db="EMBL/GenBank/DDBJ databases">
        <title>The deep terrestrial virosphere.</title>
        <authorList>
            <person name="Holmfeldt K."/>
            <person name="Nilsson E."/>
            <person name="Simone D."/>
            <person name="Lopez-Fernandez M."/>
            <person name="Wu X."/>
            <person name="de Brujin I."/>
            <person name="Lundin D."/>
            <person name="Andersson A."/>
            <person name="Bertilsson S."/>
            <person name="Dopson M."/>
        </authorList>
    </citation>
    <scope>NUCLEOTIDE SEQUENCE</scope>
    <source>
        <strain evidence="1">MM415B04698</strain>
    </source>
</reference>
<protein>
    <submittedName>
        <fullName evidence="1">Uncharacterized protein</fullName>
    </submittedName>
</protein>
<proteinExistence type="predicted"/>
<name>A0A6M3LDH4_9ZZZZ</name>